<evidence type="ECO:0008006" key="2">
    <source>
        <dbReference type="Google" id="ProtNLM"/>
    </source>
</evidence>
<protein>
    <recommendedName>
        <fullName evidence="2">Tail protein</fullName>
    </recommendedName>
</protein>
<organism evidence="1">
    <name type="scientific">Siphoviridae sp. ctiJm4</name>
    <dbReference type="NCBI Taxonomy" id="2827916"/>
    <lineage>
        <taxon>Viruses</taxon>
        <taxon>Duplodnaviria</taxon>
        <taxon>Heunggongvirae</taxon>
        <taxon>Uroviricota</taxon>
        <taxon>Caudoviricetes</taxon>
    </lineage>
</organism>
<name>A0A8S5T1T1_9CAUD</name>
<proteinExistence type="predicted"/>
<dbReference type="EMBL" id="BK032724">
    <property type="protein sequence ID" value="DAF56919.1"/>
    <property type="molecule type" value="Genomic_DNA"/>
</dbReference>
<accession>A0A8S5T1T1</accession>
<reference evidence="1" key="1">
    <citation type="journal article" date="2021" name="Proc. Natl. Acad. Sci. U.S.A.">
        <title>A Catalog of Tens of Thousands of Viruses from Human Metagenomes Reveals Hidden Associations with Chronic Diseases.</title>
        <authorList>
            <person name="Tisza M.J."/>
            <person name="Buck C.B."/>
        </authorList>
    </citation>
    <scope>NUCLEOTIDE SEQUENCE</scope>
    <source>
        <strain evidence="1">CtiJm4</strain>
    </source>
</reference>
<evidence type="ECO:0000313" key="1">
    <source>
        <dbReference type="EMBL" id="DAF56919.1"/>
    </source>
</evidence>
<sequence>MNTLNSQLKRFDKDIKKRINRFKINFAKTILLLLVERTPVDTSTALSNWIVGLGKQKDRKIEAHKIGVSGSTQSISAGVTMSLGGAIIQRAKVGEIVYITNNVDYIELLNMGYSTQAERHYIQRCVADAVEQMKRERI</sequence>